<accession>A0A895YD59</accession>
<evidence type="ECO:0000313" key="1">
    <source>
        <dbReference type="EMBL" id="QSB15717.1"/>
    </source>
</evidence>
<dbReference type="Gene3D" id="3.40.1000.10">
    <property type="entry name" value="Mog1/PsbP, alpha/beta/alpha sandwich"/>
    <property type="match status" value="1"/>
</dbReference>
<organism evidence="1 2">
    <name type="scientific">Natronosporangium hydrolyticum</name>
    <dbReference type="NCBI Taxonomy" id="2811111"/>
    <lineage>
        <taxon>Bacteria</taxon>
        <taxon>Bacillati</taxon>
        <taxon>Actinomycetota</taxon>
        <taxon>Actinomycetes</taxon>
        <taxon>Micromonosporales</taxon>
        <taxon>Micromonosporaceae</taxon>
        <taxon>Natronosporangium</taxon>
    </lineage>
</organism>
<dbReference type="InterPro" id="IPR016123">
    <property type="entry name" value="Mog1/PsbP_a/b/a-sand"/>
</dbReference>
<reference evidence="1" key="1">
    <citation type="submission" date="2021-02" db="EMBL/GenBank/DDBJ databases">
        <title>Natrosporangium hydrolyticum gen. nov., sp. nov, a haloalkaliphilic actinobacterium from a soda solonchak soil.</title>
        <authorList>
            <person name="Sorokin D.Y."/>
            <person name="Khijniak T.V."/>
            <person name="Zakharycheva A.P."/>
            <person name="Boueva O.V."/>
            <person name="Ariskina E.V."/>
            <person name="Hahnke R.L."/>
            <person name="Bunk B."/>
            <person name="Sproer C."/>
            <person name="Schumann P."/>
            <person name="Evtushenko L.I."/>
            <person name="Kublanov I.V."/>
        </authorList>
    </citation>
    <scope>NUCLEOTIDE SEQUENCE</scope>
    <source>
        <strain evidence="1">DSM 106523</strain>
    </source>
</reference>
<dbReference type="Proteomes" id="UP000662857">
    <property type="component" value="Chromosome"/>
</dbReference>
<dbReference type="KEGG" id="nhy:JQS43_05095"/>
<dbReference type="RefSeq" id="WP_239677901.1">
    <property type="nucleotide sequence ID" value="NZ_CP070499.1"/>
</dbReference>
<protein>
    <recommendedName>
        <fullName evidence="3">DUF1795 domain-containing protein</fullName>
    </recommendedName>
</protein>
<dbReference type="AlphaFoldDB" id="A0A895YD59"/>
<gene>
    <name evidence="1" type="ORF">JQS43_05095</name>
</gene>
<sequence length="162" mass="17702">MTAGRGVTQYEHPSAAFMLSLPEQWERIEDIEGVALVAVEPPRGPWFRANVVVTIGQIEPGAPVTDWQDETLELLRQTLQEFVLIDVADGELAGAPARRTLAHHTIEDEEAVNAVVIEQWAVVAGGLGFTLTASVAALEYADYADLFYRVAAGFRPDPEFVP</sequence>
<evidence type="ECO:0000313" key="2">
    <source>
        <dbReference type="Proteomes" id="UP000662857"/>
    </source>
</evidence>
<dbReference type="SUPFAM" id="SSF55724">
    <property type="entry name" value="Mog1p/PsbP-like"/>
    <property type="match status" value="1"/>
</dbReference>
<evidence type="ECO:0008006" key="3">
    <source>
        <dbReference type="Google" id="ProtNLM"/>
    </source>
</evidence>
<name>A0A895YD59_9ACTN</name>
<proteinExistence type="predicted"/>
<dbReference type="EMBL" id="CP070499">
    <property type="protein sequence ID" value="QSB15717.1"/>
    <property type="molecule type" value="Genomic_DNA"/>
</dbReference>
<keyword evidence="2" id="KW-1185">Reference proteome</keyword>